<dbReference type="HAMAP" id="MF_00815">
    <property type="entry name" value="ATP_synth_gamma_bact"/>
    <property type="match status" value="1"/>
</dbReference>
<evidence type="ECO:0000256" key="3">
    <source>
        <dbReference type="ARBA" id="ARBA00007681"/>
    </source>
</evidence>
<evidence type="ECO:0000256" key="7">
    <source>
        <dbReference type="ARBA" id="ARBA00022781"/>
    </source>
</evidence>
<evidence type="ECO:0000256" key="8">
    <source>
        <dbReference type="ARBA" id="ARBA00023065"/>
    </source>
</evidence>
<dbReference type="FunFam" id="1.10.287.80:FF:000003">
    <property type="entry name" value="ATP synthase gamma chain, chloroplastic"/>
    <property type="match status" value="1"/>
</dbReference>
<dbReference type="EMBL" id="FUIG01000045">
    <property type="protein sequence ID" value="SJM33807.1"/>
    <property type="molecule type" value="Genomic_DNA"/>
</dbReference>
<keyword evidence="7 13" id="KW-0375">Hydrogen ion transport</keyword>
<keyword evidence="15" id="KW-1185">Reference proteome</keyword>
<keyword evidence="10 13" id="KW-0139">CF(1)</keyword>
<protein>
    <recommendedName>
        <fullName evidence="13">ATP synthase gamma chain</fullName>
    </recommendedName>
    <alternativeName>
        <fullName evidence="13">ATP synthase F1 sector gamma subunit</fullName>
    </alternativeName>
    <alternativeName>
        <fullName evidence="13">F-ATPase gamma subunit</fullName>
    </alternativeName>
</protein>
<keyword evidence="4 13" id="KW-0813">Transport</keyword>
<evidence type="ECO:0000256" key="1">
    <source>
        <dbReference type="ARBA" id="ARBA00003456"/>
    </source>
</evidence>
<dbReference type="Proteomes" id="UP000245698">
    <property type="component" value="Unassembled WGS sequence"/>
</dbReference>
<dbReference type="PIRSF" id="PIRSF039089">
    <property type="entry name" value="ATP_synthase_gamma"/>
    <property type="match status" value="1"/>
</dbReference>
<dbReference type="InterPro" id="IPR000131">
    <property type="entry name" value="ATP_synth_F1_gsu"/>
</dbReference>
<evidence type="ECO:0000256" key="5">
    <source>
        <dbReference type="ARBA" id="ARBA00022475"/>
    </source>
</evidence>
<keyword evidence="8 13" id="KW-0406">Ion transport</keyword>
<dbReference type="NCBIfam" id="TIGR01146">
    <property type="entry name" value="ATPsyn_F1gamma"/>
    <property type="match status" value="1"/>
</dbReference>
<dbReference type="Gene3D" id="3.40.1380.10">
    <property type="match status" value="1"/>
</dbReference>
<keyword evidence="9 13" id="KW-0472">Membrane</keyword>
<comment type="function">
    <text evidence="1 13">Produces ATP from ADP in the presence of a proton gradient across the membrane. The gamma chain is believed to be important in regulating ATPase activity and the flow of protons through the CF(0) complex.</text>
</comment>
<accession>A0A2P9ARV0</accession>
<sequence length="294" mass="31633">MPSLKDLRNRIASVKATQKITKAMQMVAAAKLRRAQEAAEAARPYSERMGAVLANITQAIGGGGEAPALMTGTGKDDVHLLVVCTAERGLCGGFNSQIARLARDHIRKLLAGGKQVKIICVGKKGFDILRRDYAALILERVDLREVKTLGFVNADAIAKKVIQLFNEGGFDICTLFYSQFKSVISQVPTTQQIIPAGVPSAAAEATDGGNAVYEYEPEPGEILSDLIPRNISVQVFRALLENAAGEMGAKMSAMDNATRNAGDMINKLSITYNRQRQAQITKELIEIISGAEAL</sequence>
<dbReference type="NCBIfam" id="NF004146">
    <property type="entry name" value="PRK05621.1-4"/>
    <property type="match status" value="1"/>
</dbReference>
<comment type="subunit">
    <text evidence="13">F-type ATPases have 2 components, CF(1) - the catalytic core - and CF(0) - the membrane proton channel. CF(1) has five subunits: alpha(3), beta(3), gamma(1), delta(1), epsilon(1). CF(0) has three main subunits: a, b and c.</text>
</comment>
<name>A0A2P9ARV0_9HYPH</name>
<dbReference type="CDD" id="cd12151">
    <property type="entry name" value="F1-ATPase_gamma"/>
    <property type="match status" value="1"/>
</dbReference>
<evidence type="ECO:0000256" key="4">
    <source>
        <dbReference type="ARBA" id="ARBA00022448"/>
    </source>
</evidence>
<dbReference type="InterPro" id="IPR035968">
    <property type="entry name" value="ATP_synth_F1_ATPase_gsu"/>
</dbReference>
<dbReference type="PROSITE" id="PS00153">
    <property type="entry name" value="ATPASE_GAMMA"/>
    <property type="match status" value="1"/>
</dbReference>
<evidence type="ECO:0000256" key="6">
    <source>
        <dbReference type="ARBA" id="ARBA00022519"/>
    </source>
</evidence>
<dbReference type="GO" id="GO:0009579">
    <property type="term" value="C:thylakoid"/>
    <property type="evidence" value="ECO:0007669"/>
    <property type="project" value="UniProtKB-SubCell"/>
</dbReference>
<reference evidence="15" key="1">
    <citation type="submission" date="2016-12" db="EMBL/GenBank/DDBJ databases">
        <authorList>
            <person name="Brunel B."/>
        </authorList>
    </citation>
    <scope>NUCLEOTIDE SEQUENCE [LARGE SCALE GENOMIC DNA]</scope>
</reference>
<evidence type="ECO:0000256" key="11">
    <source>
        <dbReference type="ARBA" id="ARBA00023310"/>
    </source>
</evidence>
<evidence type="ECO:0000313" key="15">
    <source>
        <dbReference type="Proteomes" id="UP000245698"/>
    </source>
</evidence>
<comment type="similarity">
    <text evidence="3 13">Belongs to the ATPase gamma chain family.</text>
</comment>
<dbReference type="PANTHER" id="PTHR11693">
    <property type="entry name" value="ATP SYNTHASE GAMMA CHAIN"/>
    <property type="match status" value="1"/>
</dbReference>
<evidence type="ECO:0000313" key="14">
    <source>
        <dbReference type="EMBL" id="SJM33807.1"/>
    </source>
</evidence>
<dbReference type="PANTHER" id="PTHR11693:SF22">
    <property type="entry name" value="ATP SYNTHASE SUBUNIT GAMMA, MITOCHONDRIAL"/>
    <property type="match status" value="1"/>
</dbReference>
<keyword evidence="6" id="KW-0997">Cell inner membrane</keyword>
<organism evidence="14 15">
    <name type="scientific">Mesorhizobium delmotii</name>
    <dbReference type="NCBI Taxonomy" id="1631247"/>
    <lineage>
        <taxon>Bacteria</taxon>
        <taxon>Pseudomonadati</taxon>
        <taxon>Pseudomonadota</taxon>
        <taxon>Alphaproteobacteria</taxon>
        <taxon>Hyphomicrobiales</taxon>
        <taxon>Phyllobacteriaceae</taxon>
        <taxon>Mesorhizobium</taxon>
    </lineage>
</organism>
<keyword evidence="11 13" id="KW-0066">ATP synthesis</keyword>
<proteinExistence type="inferred from homology"/>
<dbReference type="SUPFAM" id="SSF52943">
    <property type="entry name" value="ATP synthase (F1-ATPase), gamma subunit"/>
    <property type="match status" value="1"/>
</dbReference>
<dbReference type="GO" id="GO:0046933">
    <property type="term" value="F:proton-transporting ATP synthase activity, rotational mechanism"/>
    <property type="evidence" value="ECO:0007669"/>
    <property type="project" value="UniProtKB-UniRule"/>
</dbReference>
<dbReference type="AlphaFoldDB" id="A0A2P9ARV0"/>
<evidence type="ECO:0000256" key="10">
    <source>
        <dbReference type="ARBA" id="ARBA00023196"/>
    </source>
</evidence>
<dbReference type="GO" id="GO:0005524">
    <property type="term" value="F:ATP binding"/>
    <property type="evidence" value="ECO:0007669"/>
    <property type="project" value="UniProtKB-UniRule"/>
</dbReference>
<keyword evidence="5 13" id="KW-1003">Cell membrane</keyword>
<dbReference type="RefSeq" id="WP_123150471.1">
    <property type="nucleotide sequence ID" value="NZ_FUIG01000045.1"/>
</dbReference>
<dbReference type="GO" id="GO:0042777">
    <property type="term" value="P:proton motive force-driven plasma membrane ATP synthesis"/>
    <property type="evidence" value="ECO:0007669"/>
    <property type="project" value="UniProtKB-UniRule"/>
</dbReference>
<evidence type="ECO:0000256" key="12">
    <source>
        <dbReference type="ARBA" id="ARBA00060385"/>
    </source>
</evidence>
<dbReference type="Gene3D" id="1.10.287.80">
    <property type="entry name" value="ATP synthase, gamma subunit, helix hairpin domain"/>
    <property type="match status" value="1"/>
</dbReference>
<dbReference type="InterPro" id="IPR023632">
    <property type="entry name" value="ATP_synth_F1_gsu_CS"/>
</dbReference>
<gene>
    <name evidence="13 14" type="primary">atpG</name>
    <name evidence="14" type="ORF">BQ8482_370027</name>
</gene>
<evidence type="ECO:0000256" key="13">
    <source>
        <dbReference type="HAMAP-Rule" id="MF_00815"/>
    </source>
</evidence>
<dbReference type="FunFam" id="1.10.287.80:FF:000001">
    <property type="entry name" value="ATP synthase gamma chain"/>
    <property type="match status" value="1"/>
</dbReference>
<comment type="subcellular location">
    <subcellularLocation>
        <location evidence="13">Cell membrane</location>
        <topology evidence="13">Peripheral membrane protein</topology>
    </subcellularLocation>
    <subcellularLocation>
        <location evidence="2">Membrane</location>
        <topology evidence="2">Peripheral membrane protein</topology>
    </subcellularLocation>
    <subcellularLocation>
        <location evidence="12">Thylakoid</location>
    </subcellularLocation>
</comment>
<evidence type="ECO:0000256" key="2">
    <source>
        <dbReference type="ARBA" id="ARBA00004170"/>
    </source>
</evidence>
<dbReference type="GO" id="GO:0045259">
    <property type="term" value="C:proton-transporting ATP synthase complex"/>
    <property type="evidence" value="ECO:0007669"/>
    <property type="project" value="UniProtKB-KW"/>
</dbReference>
<dbReference type="GO" id="GO:0005886">
    <property type="term" value="C:plasma membrane"/>
    <property type="evidence" value="ECO:0007669"/>
    <property type="project" value="UniProtKB-SubCell"/>
</dbReference>
<dbReference type="PRINTS" id="PR00126">
    <property type="entry name" value="ATPASEGAMMA"/>
</dbReference>
<dbReference type="Pfam" id="PF00231">
    <property type="entry name" value="ATP-synt"/>
    <property type="match status" value="1"/>
</dbReference>
<evidence type="ECO:0000256" key="9">
    <source>
        <dbReference type="ARBA" id="ARBA00023136"/>
    </source>
</evidence>